<keyword evidence="4" id="KW-1185">Reference proteome</keyword>
<comment type="caution">
    <text evidence="3">The sequence shown here is derived from an EMBL/GenBank/DDBJ whole genome shotgun (WGS) entry which is preliminary data.</text>
</comment>
<dbReference type="PANTHER" id="PTHR31793">
    <property type="entry name" value="4-HYDROXYBENZOYL-COA THIOESTERASE FAMILY MEMBER"/>
    <property type="match status" value="1"/>
</dbReference>
<keyword evidence="2" id="KW-0378">Hydrolase</keyword>
<proteinExistence type="inferred from homology"/>
<name>A0ABT0BYQ7_9BACT</name>
<dbReference type="RefSeq" id="WP_243323459.1">
    <property type="nucleotide sequence ID" value="NZ_JAKZMM010000006.1"/>
</dbReference>
<dbReference type="CDD" id="cd00586">
    <property type="entry name" value="4HBT"/>
    <property type="match status" value="1"/>
</dbReference>
<organism evidence="3 4">
    <name type="scientific">Parabacteroides faecalis</name>
    <dbReference type="NCBI Taxonomy" id="2924040"/>
    <lineage>
        <taxon>Bacteria</taxon>
        <taxon>Pseudomonadati</taxon>
        <taxon>Bacteroidota</taxon>
        <taxon>Bacteroidia</taxon>
        <taxon>Bacteroidales</taxon>
        <taxon>Tannerellaceae</taxon>
        <taxon>Parabacteroides</taxon>
    </lineage>
</organism>
<evidence type="ECO:0000313" key="3">
    <source>
        <dbReference type="EMBL" id="MCJ2379713.1"/>
    </source>
</evidence>
<gene>
    <name evidence="3" type="ORF">MUN53_03675</name>
</gene>
<sequence length="141" mass="16532">MKTYVYQHEDKVRDYECDLQGVVNNANYLHYMEHTRHEFLLSLGENFSDLHDRGMDLFVARIEIQLKHSLRSGDRYLSCLNASKEGVKLVMSQDIYKLPEKELVSRGTVDCVLVDNGKLSRGEYFDELLKRIKNRTTIENE</sequence>
<dbReference type="Proteomes" id="UP001165444">
    <property type="component" value="Unassembled WGS sequence"/>
</dbReference>
<dbReference type="InterPro" id="IPR050563">
    <property type="entry name" value="4-hydroxybenzoyl-CoA_TE"/>
</dbReference>
<comment type="similarity">
    <text evidence="1">Belongs to the 4-hydroxybenzoyl-CoA thioesterase family.</text>
</comment>
<accession>A0ABT0BYQ7</accession>
<dbReference type="InterPro" id="IPR029069">
    <property type="entry name" value="HotDog_dom_sf"/>
</dbReference>
<reference evidence="3 4" key="1">
    <citation type="submission" date="2022-03" db="EMBL/GenBank/DDBJ databases">
        <title>Parabacteroides sp. nov. isolated from swine feces.</title>
        <authorList>
            <person name="Bak J.E."/>
        </authorList>
    </citation>
    <scope>NUCLEOTIDE SEQUENCE [LARGE SCALE GENOMIC DNA]</scope>
    <source>
        <strain evidence="3 4">AGMB00274</strain>
    </source>
</reference>
<dbReference type="Pfam" id="PF13279">
    <property type="entry name" value="4HBT_2"/>
    <property type="match status" value="1"/>
</dbReference>
<dbReference type="PANTHER" id="PTHR31793:SF27">
    <property type="entry name" value="NOVEL THIOESTERASE SUPERFAMILY DOMAIN AND SAPOSIN A-TYPE DOMAIN CONTAINING PROTEIN (0610012H03RIK)"/>
    <property type="match status" value="1"/>
</dbReference>
<evidence type="ECO:0000256" key="2">
    <source>
        <dbReference type="ARBA" id="ARBA00022801"/>
    </source>
</evidence>
<evidence type="ECO:0000313" key="4">
    <source>
        <dbReference type="Proteomes" id="UP001165444"/>
    </source>
</evidence>
<dbReference type="Gene3D" id="3.10.129.10">
    <property type="entry name" value="Hotdog Thioesterase"/>
    <property type="match status" value="1"/>
</dbReference>
<dbReference type="SUPFAM" id="SSF54637">
    <property type="entry name" value="Thioesterase/thiol ester dehydrase-isomerase"/>
    <property type="match status" value="1"/>
</dbReference>
<evidence type="ECO:0000256" key="1">
    <source>
        <dbReference type="ARBA" id="ARBA00005953"/>
    </source>
</evidence>
<dbReference type="EMBL" id="JAKZMM010000006">
    <property type="protein sequence ID" value="MCJ2379713.1"/>
    <property type="molecule type" value="Genomic_DNA"/>
</dbReference>
<protein>
    <submittedName>
        <fullName evidence="3">Acyl-CoA thioesterase</fullName>
    </submittedName>
</protein>